<protein>
    <submittedName>
        <fullName evidence="2">Galactose oxidase</fullName>
    </submittedName>
</protein>
<organism evidence="2 3">
    <name type="scientific">Mucilaginibacter limnophilus</name>
    <dbReference type="NCBI Taxonomy" id="1932778"/>
    <lineage>
        <taxon>Bacteria</taxon>
        <taxon>Pseudomonadati</taxon>
        <taxon>Bacteroidota</taxon>
        <taxon>Sphingobacteriia</taxon>
        <taxon>Sphingobacteriales</taxon>
        <taxon>Sphingobacteriaceae</taxon>
        <taxon>Mucilaginibacter</taxon>
    </lineage>
</organism>
<feature type="transmembrane region" description="Helical" evidence="1">
    <location>
        <begin position="553"/>
        <end position="571"/>
    </location>
</feature>
<keyword evidence="1" id="KW-0472">Membrane</keyword>
<dbReference type="Proteomes" id="UP000282759">
    <property type="component" value="Unassembled WGS sequence"/>
</dbReference>
<keyword evidence="1" id="KW-0812">Transmembrane</keyword>
<dbReference type="InterPro" id="IPR015915">
    <property type="entry name" value="Kelch-typ_b-propeller"/>
</dbReference>
<accession>A0A437MTK4</accession>
<sequence length="866" mass="99272">MMRFYFTLNSIVICLLTVFCNLNSYAQNYGLGFASHEAHQDKRTTLDLTSEKDLCFSGNFDISFELSFVPHRNVYFGYILRIIENDKNNYDLVYNTAKDHFNVIVGDSLSGVNYNIPRTNLYNKWNKIRVRFDVEKQSLSVISNNKTYTQKNIAIKKNGCYKIVFGANKCERFETTDIPPMKIRNVVVYDKGSIEYNWPLNEVSGNYAFDIIKNKKSAVSNPQWQTALHSNWNSTAPLTVNGIASVAFNNKKEQIYIVAADTVYTYSVGKSSWSKNQTRVAMNLNQGNRSFYNELDNSLYNYFMGREAVAKYNFDNGSWSKNFPTGDVTGYWHSNKMFCKNDSSLYIFGGYGYLLYKNEVKKYTFNTNTWDSIKYKGDFFTPRYLAGLGATANGDTAYILGGYGSTSGEQILNPRNLYDMMRFTVKDQTFRKLFELKIKSEDFALANSLVIDGKHNVYYGLIFPRNKYNSTLQLIRGSLKDPSYQVLGSAIPYAFHDVHSFADLYYCKKSNKFIAVTLLRGDDNKTVVRMFTLLGPPYFGSDKLLANSNKNTWYIALAALCLLAGVAVLVYHQRKKAKQKALLTPSAYNSGESVSVDSDLQLNEMELAEHSETKSAATPQFKNAILLFGDLQVFDSEGNSITKLFTPLIKELFLLLLLHSVKLGRGVSSDKLNEMFWFDKSEKSARNNRSVAIVKLKSLLEKLEHCKLSKDSGYWMIEIDYHHFYVDYHSYLNIINNRKRIDDNQIQHLSSIVQRGSFLSTSEYEWLDIFKSEISNDIINTYLHFLQMPEHHNDPEFLIKIASYILNIDPVNEEAMILKCRSFVTLGKHSLAKSTFEVFTKAYKNMYGNSFDKDFHSVLEKGNVVI</sequence>
<dbReference type="PANTHER" id="PTHR35807">
    <property type="entry name" value="TRANSCRIPTIONAL REGULATOR REDD-RELATED"/>
    <property type="match status" value="1"/>
</dbReference>
<dbReference type="Gene3D" id="2.120.10.80">
    <property type="entry name" value="Kelch-type beta propeller"/>
    <property type="match status" value="1"/>
</dbReference>
<evidence type="ECO:0000256" key="1">
    <source>
        <dbReference type="SAM" id="Phobius"/>
    </source>
</evidence>
<dbReference type="GO" id="GO:0003677">
    <property type="term" value="F:DNA binding"/>
    <property type="evidence" value="ECO:0007669"/>
    <property type="project" value="TreeGrafter"/>
</dbReference>
<keyword evidence="3" id="KW-1185">Reference proteome</keyword>
<keyword evidence="1" id="KW-1133">Transmembrane helix</keyword>
<dbReference type="PANTHER" id="PTHR35807:SF1">
    <property type="entry name" value="TRANSCRIPTIONAL REGULATOR REDD"/>
    <property type="match status" value="1"/>
</dbReference>
<dbReference type="InterPro" id="IPR011043">
    <property type="entry name" value="Gal_Oxase/kelch_b-propeller"/>
</dbReference>
<dbReference type="EMBL" id="SACK01000003">
    <property type="protein sequence ID" value="RVU00961.1"/>
    <property type="molecule type" value="Genomic_DNA"/>
</dbReference>
<dbReference type="RefSeq" id="WP_127704678.1">
    <property type="nucleotide sequence ID" value="NZ_SACK01000003.1"/>
</dbReference>
<evidence type="ECO:0000313" key="2">
    <source>
        <dbReference type="EMBL" id="RVU00961.1"/>
    </source>
</evidence>
<dbReference type="AlphaFoldDB" id="A0A437MTK4"/>
<proteinExistence type="predicted"/>
<name>A0A437MTK4_9SPHI</name>
<dbReference type="InterPro" id="IPR051677">
    <property type="entry name" value="AfsR-DnrI-RedD_regulator"/>
</dbReference>
<reference evidence="2 3" key="1">
    <citation type="submission" date="2019-01" db="EMBL/GenBank/DDBJ databases">
        <authorList>
            <person name="Chen W.-M."/>
        </authorList>
    </citation>
    <scope>NUCLEOTIDE SEQUENCE [LARGE SCALE GENOMIC DNA]</scope>
    <source>
        <strain evidence="2 3">YBJ-36</strain>
    </source>
</reference>
<dbReference type="OrthoDB" id="1110630at2"/>
<comment type="caution">
    <text evidence="2">The sequence shown here is derived from an EMBL/GenBank/DDBJ whole genome shotgun (WGS) entry which is preliminary data.</text>
</comment>
<dbReference type="GO" id="GO:0006355">
    <property type="term" value="P:regulation of DNA-templated transcription"/>
    <property type="evidence" value="ECO:0007669"/>
    <property type="project" value="TreeGrafter"/>
</dbReference>
<dbReference type="SUPFAM" id="SSF50965">
    <property type="entry name" value="Galactose oxidase, central domain"/>
    <property type="match status" value="1"/>
</dbReference>
<evidence type="ECO:0000313" key="3">
    <source>
        <dbReference type="Proteomes" id="UP000282759"/>
    </source>
</evidence>
<gene>
    <name evidence="2" type="ORF">EOD41_10030</name>
</gene>